<feature type="compositionally biased region" description="Basic and acidic residues" evidence="1">
    <location>
        <begin position="54"/>
        <end position="74"/>
    </location>
</feature>
<dbReference type="AlphaFoldDB" id="A0AAV0AUM7"/>
<dbReference type="EMBL" id="CALTRL010001444">
    <property type="protein sequence ID" value="CAH7672504.1"/>
    <property type="molecule type" value="Genomic_DNA"/>
</dbReference>
<feature type="region of interest" description="Disordered" evidence="1">
    <location>
        <begin position="50"/>
        <end position="74"/>
    </location>
</feature>
<comment type="caution">
    <text evidence="2">The sequence shown here is derived from an EMBL/GenBank/DDBJ whole genome shotgun (WGS) entry which is preliminary data.</text>
</comment>
<proteinExistence type="predicted"/>
<organism evidence="2 3">
    <name type="scientific">Phakopsora pachyrhizi</name>
    <name type="common">Asian soybean rust disease fungus</name>
    <dbReference type="NCBI Taxonomy" id="170000"/>
    <lineage>
        <taxon>Eukaryota</taxon>
        <taxon>Fungi</taxon>
        <taxon>Dikarya</taxon>
        <taxon>Basidiomycota</taxon>
        <taxon>Pucciniomycotina</taxon>
        <taxon>Pucciniomycetes</taxon>
        <taxon>Pucciniales</taxon>
        <taxon>Phakopsoraceae</taxon>
        <taxon>Phakopsora</taxon>
    </lineage>
</organism>
<keyword evidence="3" id="KW-1185">Reference proteome</keyword>
<evidence type="ECO:0000313" key="2">
    <source>
        <dbReference type="EMBL" id="CAH7672504.1"/>
    </source>
</evidence>
<sequence>MTWVVVDAGGDIHMEVVTAKLIAEVDQLKLFEREDNTALKGKLLNSKMYTGEKSGSHSDWIDTGPKEESPNSCKCQDRLGQRLALVPEDIEPRLWS</sequence>
<protein>
    <submittedName>
        <fullName evidence="2">Uncharacterized protein</fullName>
    </submittedName>
</protein>
<gene>
    <name evidence="2" type="ORF">PPACK8108_LOCUS7319</name>
</gene>
<name>A0AAV0AUM7_PHAPC</name>
<reference evidence="2" key="1">
    <citation type="submission" date="2022-06" db="EMBL/GenBank/DDBJ databases">
        <authorList>
            <consortium name="SYNGENTA / RWTH Aachen University"/>
        </authorList>
    </citation>
    <scope>NUCLEOTIDE SEQUENCE</scope>
</reference>
<accession>A0AAV0AUM7</accession>
<evidence type="ECO:0000256" key="1">
    <source>
        <dbReference type="SAM" id="MobiDB-lite"/>
    </source>
</evidence>
<evidence type="ECO:0000313" key="3">
    <source>
        <dbReference type="Proteomes" id="UP001153365"/>
    </source>
</evidence>
<dbReference type="Proteomes" id="UP001153365">
    <property type="component" value="Unassembled WGS sequence"/>
</dbReference>